<dbReference type="InterPro" id="IPR003824">
    <property type="entry name" value="UppP"/>
</dbReference>
<dbReference type="Pfam" id="PF02673">
    <property type="entry name" value="BacA"/>
    <property type="match status" value="1"/>
</dbReference>
<keyword evidence="6 14" id="KW-0812">Transmembrane</keyword>
<evidence type="ECO:0000256" key="10">
    <source>
        <dbReference type="ARBA" id="ARBA00023251"/>
    </source>
</evidence>
<evidence type="ECO:0000256" key="11">
    <source>
        <dbReference type="ARBA" id="ARBA00032707"/>
    </source>
</evidence>
<comment type="similarity">
    <text evidence="2 14">Belongs to the UppP family.</text>
</comment>
<keyword evidence="14" id="KW-0961">Cell wall biogenesis/degradation</keyword>
<dbReference type="GO" id="GO:0050380">
    <property type="term" value="F:undecaprenyl-diphosphatase activity"/>
    <property type="evidence" value="ECO:0007669"/>
    <property type="project" value="UniProtKB-UniRule"/>
</dbReference>
<comment type="subcellular location">
    <subcellularLocation>
        <location evidence="1 14">Cell membrane</location>
        <topology evidence="1 14">Multi-pass membrane protein</topology>
    </subcellularLocation>
</comment>
<keyword evidence="14" id="KW-0573">Peptidoglycan synthesis</keyword>
<dbReference type="GO" id="GO:0008360">
    <property type="term" value="P:regulation of cell shape"/>
    <property type="evidence" value="ECO:0007669"/>
    <property type="project" value="UniProtKB-KW"/>
</dbReference>
<accession>D7CRL2</accession>
<comment type="function">
    <text evidence="14">Catalyzes the dephosphorylation of undecaprenyl diphosphate (UPP). Confers resistance to bacitracin.</text>
</comment>
<dbReference type="KEGG" id="tra:Trad_0363"/>
<evidence type="ECO:0000313" key="16">
    <source>
        <dbReference type="Proteomes" id="UP000000379"/>
    </source>
</evidence>
<keyword evidence="9 14" id="KW-0472">Membrane</keyword>
<organism evidence="15 16">
    <name type="scientific">Truepera radiovictrix (strain DSM 17093 / CIP 108686 / LMG 22925 / RQ-24)</name>
    <dbReference type="NCBI Taxonomy" id="649638"/>
    <lineage>
        <taxon>Bacteria</taxon>
        <taxon>Thermotogati</taxon>
        <taxon>Deinococcota</taxon>
        <taxon>Deinococci</taxon>
        <taxon>Trueperales</taxon>
        <taxon>Trueperaceae</taxon>
        <taxon>Truepera</taxon>
    </lineage>
</organism>
<name>D7CRL2_TRURR</name>
<dbReference type="PANTHER" id="PTHR30622">
    <property type="entry name" value="UNDECAPRENYL-DIPHOSPHATASE"/>
    <property type="match status" value="1"/>
</dbReference>
<dbReference type="GO" id="GO:0005886">
    <property type="term" value="C:plasma membrane"/>
    <property type="evidence" value="ECO:0007669"/>
    <property type="project" value="UniProtKB-SubCell"/>
</dbReference>
<evidence type="ECO:0000256" key="4">
    <source>
        <dbReference type="ARBA" id="ARBA00021581"/>
    </source>
</evidence>
<evidence type="ECO:0000313" key="15">
    <source>
        <dbReference type="EMBL" id="ADI13502.1"/>
    </source>
</evidence>
<dbReference type="HAMAP" id="MF_01006">
    <property type="entry name" value="Undec_diphosphatase"/>
    <property type="match status" value="1"/>
</dbReference>
<evidence type="ECO:0000256" key="5">
    <source>
        <dbReference type="ARBA" id="ARBA00022475"/>
    </source>
</evidence>
<dbReference type="AlphaFoldDB" id="D7CRL2"/>
<gene>
    <name evidence="14" type="primary">uppP</name>
    <name evidence="15" type="ordered locus">Trad_0363</name>
</gene>
<evidence type="ECO:0000256" key="14">
    <source>
        <dbReference type="HAMAP-Rule" id="MF_01006"/>
    </source>
</evidence>
<dbReference type="GO" id="GO:0071555">
    <property type="term" value="P:cell wall organization"/>
    <property type="evidence" value="ECO:0007669"/>
    <property type="project" value="UniProtKB-KW"/>
</dbReference>
<dbReference type="eggNOG" id="COG1968">
    <property type="taxonomic scope" value="Bacteria"/>
</dbReference>
<feature type="transmembrane region" description="Helical" evidence="14">
    <location>
        <begin position="256"/>
        <end position="273"/>
    </location>
</feature>
<keyword evidence="10 14" id="KW-0046">Antibiotic resistance</keyword>
<feature type="transmembrane region" description="Helical" evidence="14">
    <location>
        <begin position="227"/>
        <end position="250"/>
    </location>
</feature>
<comment type="miscellaneous">
    <text evidence="14">Bacitracin is thought to be involved in the inhibition of peptidoglycan synthesis by sequestering undecaprenyl diphosphate, thereby reducing the pool of lipid carrier available.</text>
</comment>
<keyword evidence="5 14" id="KW-1003">Cell membrane</keyword>
<evidence type="ECO:0000256" key="9">
    <source>
        <dbReference type="ARBA" id="ARBA00023136"/>
    </source>
</evidence>
<dbReference type="EMBL" id="CP002049">
    <property type="protein sequence ID" value="ADI13502.1"/>
    <property type="molecule type" value="Genomic_DNA"/>
</dbReference>
<keyword evidence="8 14" id="KW-1133">Transmembrane helix</keyword>
<protein>
    <recommendedName>
        <fullName evidence="4 14">Undecaprenyl-diphosphatase</fullName>
        <ecNumber evidence="3 14">3.6.1.27</ecNumber>
    </recommendedName>
    <alternativeName>
        <fullName evidence="12 14">Bacitracin resistance protein</fullName>
    </alternativeName>
    <alternativeName>
        <fullName evidence="11 14">Undecaprenyl pyrophosphate phosphatase</fullName>
    </alternativeName>
</protein>
<dbReference type="OrthoDB" id="9808289at2"/>
<keyword evidence="14" id="KW-0133">Cell shape</keyword>
<evidence type="ECO:0000256" key="7">
    <source>
        <dbReference type="ARBA" id="ARBA00022801"/>
    </source>
</evidence>
<dbReference type="EC" id="3.6.1.27" evidence="3 14"/>
<evidence type="ECO:0000256" key="12">
    <source>
        <dbReference type="ARBA" id="ARBA00032932"/>
    </source>
</evidence>
<feature type="transmembrane region" description="Helical" evidence="14">
    <location>
        <begin position="187"/>
        <end position="206"/>
    </location>
</feature>
<dbReference type="STRING" id="649638.Trad_0363"/>
<feature type="transmembrane region" description="Helical" evidence="14">
    <location>
        <begin position="45"/>
        <end position="63"/>
    </location>
</feature>
<dbReference type="GO" id="GO:0046677">
    <property type="term" value="P:response to antibiotic"/>
    <property type="evidence" value="ECO:0007669"/>
    <property type="project" value="UniProtKB-UniRule"/>
</dbReference>
<feature type="transmembrane region" description="Helical" evidence="14">
    <location>
        <begin position="84"/>
        <end position="102"/>
    </location>
</feature>
<keyword evidence="16" id="KW-1185">Reference proteome</keyword>
<evidence type="ECO:0000256" key="2">
    <source>
        <dbReference type="ARBA" id="ARBA00010621"/>
    </source>
</evidence>
<reference evidence="16" key="1">
    <citation type="submission" date="2010-05" db="EMBL/GenBank/DDBJ databases">
        <title>The complete genome of Truepera radiovictris DSM 17093.</title>
        <authorList>
            <consortium name="US DOE Joint Genome Institute (JGI-PGF)"/>
            <person name="Lucas S."/>
            <person name="Copeland A."/>
            <person name="Lapidus A."/>
            <person name="Glavina del Rio T."/>
            <person name="Dalin E."/>
            <person name="Tice H."/>
            <person name="Bruce D."/>
            <person name="Goodwin L."/>
            <person name="Pitluck S."/>
            <person name="Kyrpides N."/>
            <person name="Mavromatis K."/>
            <person name="Ovchinnikova G."/>
            <person name="Munk A.C."/>
            <person name="Detter J.C."/>
            <person name="Han C."/>
            <person name="Tapia R."/>
            <person name="Land M."/>
            <person name="Hauser L."/>
            <person name="Markowitz V."/>
            <person name="Cheng J.-F."/>
            <person name="Hugenholtz P."/>
            <person name="Woyke T."/>
            <person name="Wu D."/>
            <person name="Tindall B."/>
            <person name="Pomrenke H.G."/>
            <person name="Brambilla E."/>
            <person name="Klenk H.-P."/>
            <person name="Eisen J.A."/>
        </authorList>
    </citation>
    <scope>NUCLEOTIDE SEQUENCE [LARGE SCALE GENOMIC DNA]</scope>
    <source>
        <strain evidence="16">DSM 17093 / CIP 108686 / LMG 22925 / RQ-24</strain>
    </source>
</reference>
<reference evidence="15 16" key="2">
    <citation type="journal article" date="2011" name="Stand. Genomic Sci.">
        <title>Complete genome sequence of Truepera radiovictrix type strain (RQ-24).</title>
        <authorList>
            <person name="Ivanova N."/>
            <person name="Rohde C."/>
            <person name="Munk C."/>
            <person name="Nolan M."/>
            <person name="Lucas S."/>
            <person name="Del Rio T.G."/>
            <person name="Tice H."/>
            <person name="Deshpande S."/>
            <person name="Cheng J.F."/>
            <person name="Tapia R."/>
            <person name="Han C."/>
            <person name="Goodwin L."/>
            <person name="Pitluck S."/>
            <person name="Liolios K."/>
            <person name="Mavromatis K."/>
            <person name="Mikhailova N."/>
            <person name="Pati A."/>
            <person name="Chen A."/>
            <person name="Palaniappan K."/>
            <person name="Land M."/>
            <person name="Hauser L."/>
            <person name="Chang Y.J."/>
            <person name="Jeffries C.D."/>
            <person name="Brambilla E."/>
            <person name="Rohde M."/>
            <person name="Goker M."/>
            <person name="Tindall B.J."/>
            <person name="Woyke T."/>
            <person name="Bristow J."/>
            <person name="Eisen J.A."/>
            <person name="Markowitz V."/>
            <person name="Hugenholtz P."/>
            <person name="Kyrpides N.C."/>
            <person name="Klenk H.P."/>
            <person name="Lapidus A."/>
        </authorList>
    </citation>
    <scope>NUCLEOTIDE SEQUENCE [LARGE SCALE GENOMIC DNA]</scope>
    <source>
        <strain evidence="16">DSM 17093 / CIP 108686 / LMG 22925 / RQ-24</strain>
    </source>
</reference>
<evidence type="ECO:0000256" key="3">
    <source>
        <dbReference type="ARBA" id="ARBA00012374"/>
    </source>
</evidence>
<keyword evidence="7 14" id="KW-0378">Hydrolase</keyword>
<dbReference type="Proteomes" id="UP000000379">
    <property type="component" value="Chromosome"/>
</dbReference>
<feature type="transmembrane region" description="Helical" evidence="14">
    <location>
        <begin position="108"/>
        <end position="130"/>
    </location>
</feature>
<sequence length="276" mass="29588">MTFFEAILLGIIQGVTEFLPISSSGHLVVIRDWFGITEAALSFDAVIHLGSLLAVMVAFHSELRAIVRGLTGARDDEAKEGRKLLRYLVLATLPLVVAALFFRDTVALAFESTLFTALMLYFTGALLLYAEKRPPPRIELVPSRRHVLAMGFAQILALLPGLSRSGMTIGAGMLAGLSRVQAARFSFLMSIPAILGASLFELTHVARASAGPGGLPGEELAQTISTGALITGTVTSLIASYLSIVVLLRFLKSGRLVGFAIYTWVLATLLLVLEVF</sequence>
<evidence type="ECO:0000256" key="1">
    <source>
        <dbReference type="ARBA" id="ARBA00004651"/>
    </source>
</evidence>
<evidence type="ECO:0000256" key="8">
    <source>
        <dbReference type="ARBA" id="ARBA00022989"/>
    </source>
</evidence>
<evidence type="ECO:0000256" key="6">
    <source>
        <dbReference type="ARBA" id="ARBA00022692"/>
    </source>
</evidence>
<dbReference type="PANTHER" id="PTHR30622:SF2">
    <property type="entry name" value="UNDECAPRENYL-DIPHOSPHATASE"/>
    <property type="match status" value="1"/>
</dbReference>
<proteinExistence type="inferred from homology"/>
<dbReference type="HOGENOM" id="CLU_060296_1_2_0"/>
<dbReference type="RefSeq" id="WP_013176882.1">
    <property type="nucleotide sequence ID" value="NC_014221.1"/>
</dbReference>
<dbReference type="GO" id="GO:0009252">
    <property type="term" value="P:peptidoglycan biosynthetic process"/>
    <property type="evidence" value="ECO:0007669"/>
    <property type="project" value="UniProtKB-KW"/>
</dbReference>
<evidence type="ECO:0000256" key="13">
    <source>
        <dbReference type="ARBA" id="ARBA00047594"/>
    </source>
</evidence>
<comment type="catalytic activity">
    <reaction evidence="13 14">
        <text>di-trans,octa-cis-undecaprenyl diphosphate + H2O = di-trans,octa-cis-undecaprenyl phosphate + phosphate + H(+)</text>
        <dbReference type="Rhea" id="RHEA:28094"/>
        <dbReference type="ChEBI" id="CHEBI:15377"/>
        <dbReference type="ChEBI" id="CHEBI:15378"/>
        <dbReference type="ChEBI" id="CHEBI:43474"/>
        <dbReference type="ChEBI" id="CHEBI:58405"/>
        <dbReference type="ChEBI" id="CHEBI:60392"/>
        <dbReference type="EC" id="3.6.1.27"/>
    </reaction>
</comment>